<evidence type="ECO:0000313" key="3">
    <source>
        <dbReference type="EMBL" id="SPQ26241.1"/>
    </source>
</evidence>
<dbReference type="EMBL" id="OUUZ01000016">
    <property type="protein sequence ID" value="SPQ26241.1"/>
    <property type="molecule type" value="Genomic_DNA"/>
</dbReference>
<dbReference type="CDD" id="cd02440">
    <property type="entry name" value="AdoMet_MTases"/>
    <property type="match status" value="1"/>
</dbReference>
<evidence type="ECO:0000259" key="2">
    <source>
        <dbReference type="Pfam" id="PF08241"/>
    </source>
</evidence>
<protein>
    <submittedName>
        <fullName evidence="3">16dbe799-a550-401e-a067-b47bb4b69a90</fullName>
    </submittedName>
</protein>
<dbReference type="Gene3D" id="3.40.50.150">
    <property type="entry name" value="Vaccinia Virus protein VP39"/>
    <property type="match status" value="1"/>
</dbReference>
<sequence>MTDKSGPQSAAPPSETTFRSFSREQGENYAQHRRNYHPRLYQMLLDYHKSNGGQLDTLLDVGCGPGTAVRTLAPQFAHAIGLDPSEGMLAVARSLGGATATSEPIRFEASTIEDASTTGLSPPLADGSVDLIISATAAHWFDMAVFWRHAARLLKPGGTVALWCSGGIVVDPAMANGPAIQAAIDGFELALDDYILPGNRLARTLYAGLQLPWTLDNPVPEFDRDSFVRREWGTAAGAEPIDEFYVGMDKPATADMLAMVLATTSPYVRWREAHPAEVDTDSDPLQVMKKKINALVEGQGADGGPGLVRGGVAAVLLMVKKKSE</sequence>
<evidence type="ECO:0000256" key="1">
    <source>
        <dbReference type="SAM" id="MobiDB-lite"/>
    </source>
</evidence>
<dbReference type="Proteomes" id="UP000289323">
    <property type="component" value="Unassembled WGS sequence"/>
</dbReference>
<evidence type="ECO:0000313" key="4">
    <source>
        <dbReference type="Proteomes" id="UP000289323"/>
    </source>
</evidence>
<organism evidence="3 4">
    <name type="scientific">Thermothielavioides terrestris</name>
    <dbReference type="NCBI Taxonomy" id="2587410"/>
    <lineage>
        <taxon>Eukaryota</taxon>
        <taxon>Fungi</taxon>
        <taxon>Dikarya</taxon>
        <taxon>Ascomycota</taxon>
        <taxon>Pezizomycotina</taxon>
        <taxon>Sordariomycetes</taxon>
        <taxon>Sordariomycetidae</taxon>
        <taxon>Sordariales</taxon>
        <taxon>Chaetomiaceae</taxon>
        <taxon>Thermothielavioides</taxon>
    </lineage>
</organism>
<dbReference type="GO" id="GO:0008757">
    <property type="term" value="F:S-adenosylmethionine-dependent methyltransferase activity"/>
    <property type="evidence" value="ECO:0007669"/>
    <property type="project" value="InterPro"/>
</dbReference>
<dbReference type="PANTHER" id="PTHR44942:SF10">
    <property type="entry name" value="METHYLTRANSFERASE TYPE 11 DOMAIN-CONTAINING PROTEIN"/>
    <property type="match status" value="1"/>
</dbReference>
<accession>A0A3S4AUC0</accession>
<dbReference type="Pfam" id="PF08241">
    <property type="entry name" value="Methyltransf_11"/>
    <property type="match status" value="1"/>
</dbReference>
<feature type="domain" description="Methyltransferase type 11" evidence="2">
    <location>
        <begin position="59"/>
        <end position="161"/>
    </location>
</feature>
<proteinExistence type="predicted"/>
<gene>
    <name evidence="3" type="ORF">TT172_LOCUS8660</name>
</gene>
<dbReference type="InterPro" id="IPR013216">
    <property type="entry name" value="Methyltransf_11"/>
</dbReference>
<feature type="region of interest" description="Disordered" evidence="1">
    <location>
        <begin position="1"/>
        <end position="29"/>
    </location>
</feature>
<dbReference type="PANTHER" id="PTHR44942">
    <property type="entry name" value="METHYLTRANSF_11 DOMAIN-CONTAINING PROTEIN"/>
    <property type="match status" value="1"/>
</dbReference>
<dbReference type="InterPro" id="IPR051052">
    <property type="entry name" value="Diverse_substrate_MTase"/>
</dbReference>
<name>A0A3S4AUC0_9PEZI</name>
<dbReference type="AlphaFoldDB" id="A0A3S4AUC0"/>
<reference evidence="3 4" key="1">
    <citation type="submission" date="2018-04" db="EMBL/GenBank/DDBJ databases">
        <authorList>
            <person name="Huttner S."/>
            <person name="Dainat J."/>
        </authorList>
    </citation>
    <scope>NUCLEOTIDE SEQUENCE [LARGE SCALE GENOMIC DNA]</scope>
</reference>
<dbReference type="InterPro" id="IPR029063">
    <property type="entry name" value="SAM-dependent_MTases_sf"/>
</dbReference>
<dbReference type="SUPFAM" id="SSF53335">
    <property type="entry name" value="S-adenosyl-L-methionine-dependent methyltransferases"/>
    <property type="match status" value="1"/>
</dbReference>